<dbReference type="Proteomes" id="UP000736672">
    <property type="component" value="Unassembled WGS sequence"/>
</dbReference>
<evidence type="ECO:0000259" key="15">
    <source>
        <dbReference type="Pfam" id="PF02776"/>
    </source>
</evidence>
<dbReference type="InterPro" id="IPR012000">
    <property type="entry name" value="Thiamin_PyroP_enz_cen_dom"/>
</dbReference>
<evidence type="ECO:0000313" key="17">
    <source>
        <dbReference type="Proteomes" id="UP000736672"/>
    </source>
</evidence>
<protein>
    <recommendedName>
        <fullName evidence="5">Pyruvate decarboxylase</fullName>
        <ecNumber evidence="4">4.1.1.1</ecNumber>
    </recommendedName>
</protein>
<evidence type="ECO:0000259" key="14">
    <source>
        <dbReference type="Pfam" id="PF02775"/>
    </source>
</evidence>
<organism evidence="16 17">
    <name type="scientific">Fusarium solani</name>
    <name type="common">Filamentous fungus</name>
    <dbReference type="NCBI Taxonomy" id="169388"/>
    <lineage>
        <taxon>Eukaryota</taxon>
        <taxon>Fungi</taxon>
        <taxon>Dikarya</taxon>
        <taxon>Ascomycota</taxon>
        <taxon>Pezizomycotina</taxon>
        <taxon>Sordariomycetes</taxon>
        <taxon>Hypocreomycetidae</taxon>
        <taxon>Hypocreales</taxon>
        <taxon>Nectriaceae</taxon>
        <taxon>Fusarium</taxon>
        <taxon>Fusarium solani species complex</taxon>
    </lineage>
</organism>
<evidence type="ECO:0000256" key="9">
    <source>
        <dbReference type="ARBA" id="ARBA00023052"/>
    </source>
</evidence>
<feature type="domain" description="Thiamine pyrophosphate enzyme central" evidence="13">
    <location>
        <begin position="201"/>
        <end position="316"/>
    </location>
</feature>
<evidence type="ECO:0000256" key="8">
    <source>
        <dbReference type="ARBA" id="ARBA00022842"/>
    </source>
</evidence>
<dbReference type="SUPFAM" id="SSF52467">
    <property type="entry name" value="DHS-like NAD/FAD-binding domain"/>
    <property type="match status" value="1"/>
</dbReference>
<keyword evidence="8 11" id="KW-0460">Magnesium</keyword>
<accession>A0A9P9G513</accession>
<dbReference type="EMBL" id="JAGTJS010000029">
    <property type="protein sequence ID" value="KAH7232491.1"/>
    <property type="molecule type" value="Genomic_DNA"/>
</dbReference>
<name>A0A9P9G513_FUSSL</name>
<keyword evidence="6 11" id="KW-0479">Metal-binding</keyword>
<dbReference type="InterPro" id="IPR047213">
    <property type="entry name" value="TPP_PYR_PDC_IPDC-like"/>
</dbReference>
<dbReference type="AlphaFoldDB" id="A0A9P9G513"/>
<evidence type="ECO:0000256" key="11">
    <source>
        <dbReference type="PIRSR" id="PIRSR036565-2"/>
    </source>
</evidence>
<comment type="similarity">
    <text evidence="3 12">Belongs to the TPP enzyme family.</text>
</comment>
<keyword evidence="9 12" id="KW-0786">Thiamine pyrophosphate</keyword>
<dbReference type="InterPro" id="IPR011766">
    <property type="entry name" value="TPP_enzyme_TPP-bd"/>
</dbReference>
<feature type="domain" description="Thiamine pyrophosphate enzyme TPP-binding" evidence="14">
    <location>
        <begin position="407"/>
        <end position="488"/>
    </location>
</feature>
<comment type="cofactor">
    <cofactor evidence="11">
        <name>Mg(2+)</name>
        <dbReference type="ChEBI" id="CHEBI:18420"/>
    </cofactor>
    <text evidence="11">Binds 1 Mg(2+) per subunit.</text>
</comment>
<evidence type="ECO:0000256" key="1">
    <source>
        <dbReference type="ARBA" id="ARBA00001041"/>
    </source>
</evidence>
<dbReference type="GO" id="GO:0005829">
    <property type="term" value="C:cytosol"/>
    <property type="evidence" value="ECO:0007669"/>
    <property type="project" value="TreeGrafter"/>
</dbReference>
<dbReference type="Gene3D" id="3.40.50.970">
    <property type="match status" value="2"/>
</dbReference>
<feature type="binding site" evidence="11">
    <location>
        <position position="484"/>
    </location>
    <ligand>
        <name>Mg(2+)</name>
        <dbReference type="ChEBI" id="CHEBI:18420"/>
    </ligand>
</feature>
<evidence type="ECO:0000256" key="5">
    <source>
        <dbReference type="ARBA" id="ARBA00014422"/>
    </source>
</evidence>
<evidence type="ECO:0000256" key="2">
    <source>
        <dbReference type="ARBA" id="ARBA00001964"/>
    </source>
</evidence>
<dbReference type="SUPFAM" id="SSF52518">
    <property type="entry name" value="Thiamin diphosphate-binding fold (THDP-binding)"/>
    <property type="match status" value="2"/>
</dbReference>
<dbReference type="OrthoDB" id="3970464at2759"/>
<dbReference type="Pfam" id="PF00205">
    <property type="entry name" value="TPP_enzyme_M"/>
    <property type="match status" value="1"/>
</dbReference>
<proteinExistence type="inferred from homology"/>
<keyword evidence="17" id="KW-1185">Reference proteome</keyword>
<evidence type="ECO:0000256" key="12">
    <source>
        <dbReference type="RuleBase" id="RU362132"/>
    </source>
</evidence>
<dbReference type="GO" id="GO:0005634">
    <property type="term" value="C:nucleus"/>
    <property type="evidence" value="ECO:0007669"/>
    <property type="project" value="TreeGrafter"/>
</dbReference>
<dbReference type="Pfam" id="PF02775">
    <property type="entry name" value="TPP_enzyme_C"/>
    <property type="match status" value="1"/>
</dbReference>
<feature type="domain" description="Thiamine pyrophosphate enzyme N-terminal TPP-binding" evidence="15">
    <location>
        <begin position="6"/>
        <end position="116"/>
    </location>
</feature>
<evidence type="ECO:0000256" key="7">
    <source>
        <dbReference type="ARBA" id="ARBA00022793"/>
    </source>
</evidence>
<dbReference type="GO" id="GO:0030976">
    <property type="term" value="F:thiamine pyrophosphate binding"/>
    <property type="evidence" value="ECO:0007669"/>
    <property type="project" value="InterPro"/>
</dbReference>
<evidence type="ECO:0000259" key="13">
    <source>
        <dbReference type="Pfam" id="PF00205"/>
    </source>
</evidence>
<keyword evidence="10" id="KW-0456">Lyase</keyword>
<dbReference type="PANTHER" id="PTHR43452:SF11">
    <property type="entry name" value="PYRUVATE DECARBOXYLASE"/>
    <property type="match status" value="1"/>
</dbReference>
<dbReference type="EC" id="4.1.1.1" evidence="4"/>
<dbReference type="InterPro" id="IPR029035">
    <property type="entry name" value="DHS-like_NAD/FAD-binding_dom"/>
</dbReference>
<dbReference type="CDD" id="cd07038">
    <property type="entry name" value="TPP_PYR_PDC_IPDC_like"/>
    <property type="match status" value="1"/>
</dbReference>
<dbReference type="InterPro" id="IPR047214">
    <property type="entry name" value="TPP_PDC_IPDC"/>
</dbReference>
<dbReference type="Gene3D" id="3.40.50.1220">
    <property type="entry name" value="TPP-binding domain"/>
    <property type="match status" value="1"/>
</dbReference>
<evidence type="ECO:0000256" key="6">
    <source>
        <dbReference type="ARBA" id="ARBA00022723"/>
    </source>
</evidence>
<sequence>MPVSIKLAEYLFARLRQLGVGSVHGVPGDYNLDLLDYVQPAGLRWVGNANELNAAYAADGYARIKGIGAVITTFGVGELSAINAIAGAYTEFAPVIHIVGIPSRESQDSRARIHHTFNDGEYRRFAAMHAHVTVAQACLSDPRTSAQQIDETLRQCLLYSRPIYIEVPVDMVAKPLNAARLESLIVVPEGEPDKTQEDVLSKVLDRVYRAKKPVIFVDGESRPLGIRSDIQIIIKATNWPTWATPFGKGLTDETLSNFHGVYRGSFDDPGVQSFIGDADLILFFGPHFSSSNTYRYSTVPKESAAILFTTKGVEIGGYLFRDVSSKYITSRIARDLDIKRIASYSPYPELPRDKLVQISDKSLDEPLVQAGLWQVLANLIQPGDIVLGETGTAGYGVREMPLPPYARAFTPVTWLSIGYMLPGAQGAALAQQELLESSHYPGGLSTAKTILFIGDGSFQMTAQEIATIVRHKLNVVIFVINNNGYTIERCIHGRLQEYNDIARWRYLEAPSFFGARESTYTDSARTWRELKNVLGSEGLHQGRELKMVEIFLGQEDAAEGPLLSYLMTQKDGEKKFA</sequence>
<dbReference type="Pfam" id="PF02776">
    <property type="entry name" value="TPP_enzyme_N"/>
    <property type="match status" value="1"/>
</dbReference>
<dbReference type="PIRSF" id="PIRSF036565">
    <property type="entry name" value="Pyruvt_ip_decrb"/>
    <property type="match status" value="1"/>
</dbReference>
<gene>
    <name evidence="16" type="ORF">B0J15DRAFT_555331</name>
</gene>
<dbReference type="InterPro" id="IPR012001">
    <property type="entry name" value="Thiamin_PyroP_enz_TPP-bd_dom"/>
</dbReference>
<feature type="binding site" evidence="11">
    <location>
        <position position="455"/>
    </location>
    <ligand>
        <name>Mg(2+)</name>
        <dbReference type="ChEBI" id="CHEBI:18420"/>
    </ligand>
</feature>
<dbReference type="FunFam" id="3.40.50.970:FF:000024">
    <property type="entry name" value="Pyruvate decarboxylase isozyme"/>
    <property type="match status" value="1"/>
</dbReference>
<evidence type="ECO:0000256" key="4">
    <source>
        <dbReference type="ARBA" id="ARBA00013202"/>
    </source>
</evidence>
<dbReference type="CDD" id="cd02005">
    <property type="entry name" value="TPP_PDC_IPDC"/>
    <property type="match status" value="1"/>
</dbReference>
<dbReference type="GO" id="GO:0004737">
    <property type="term" value="F:pyruvate decarboxylase activity"/>
    <property type="evidence" value="ECO:0007669"/>
    <property type="project" value="UniProtKB-EC"/>
</dbReference>
<feature type="binding site" evidence="11">
    <location>
        <position position="482"/>
    </location>
    <ligand>
        <name>Mg(2+)</name>
        <dbReference type="ChEBI" id="CHEBI:18420"/>
    </ligand>
</feature>
<dbReference type="InterPro" id="IPR029061">
    <property type="entry name" value="THDP-binding"/>
</dbReference>
<dbReference type="PANTHER" id="PTHR43452">
    <property type="entry name" value="PYRUVATE DECARBOXYLASE"/>
    <property type="match status" value="1"/>
</dbReference>
<comment type="caution">
    <text evidence="16">The sequence shown here is derived from an EMBL/GenBank/DDBJ whole genome shotgun (WGS) entry which is preliminary data.</text>
</comment>
<evidence type="ECO:0000256" key="10">
    <source>
        <dbReference type="ARBA" id="ARBA00023239"/>
    </source>
</evidence>
<reference evidence="16" key="1">
    <citation type="journal article" date="2021" name="Nat. Commun.">
        <title>Genetic determinants of endophytism in the Arabidopsis root mycobiome.</title>
        <authorList>
            <person name="Mesny F."/>
            <person name="Miyauchi S."/>
            <person name="Thiergart T."/>
            <person name="Pickel B."/>
            <person name="Atanasova L."/>
            <person name="Karlsson M."/>
            <person name="Huettel B."/>
            <person name="Barry K.W."/>
            <person name="Haridas S."/>
            <person name="Chen C."/>
            <person name="Bauer D."/>
            <person name="Andreopoulos W."/>
            <person name="Pangilinan J."/>
            <person name="LaButti K."/>
            <person name="Riley R."/>
            <person name="Lipzen A."/>
            <person name="Clum A."/>
            <person name="Drula E."/>
            <person name="Henrissat B."/>
            <person name="Kohler A."/>
            <person name="Grigoriev I.V."/>
            <person name="Martin F.M."/>
            <person name="Hacquard S."/>
        </authorList>
    </citation>
    <scope>NUCLEOTIDE SEQUENCE</scope>
    <source>
        <strain evidence="16">FSSC 5 MPI-SDFR-AT-0091</strain>
    </source>
</reference>
<comment type="catalytic activity">
    <reaction evidence="1">
        <text>a 2-oxocarboxylate + H(+) = an aldehyde + CO2</text>
        <dbReference type="Rhea" id="RHEA:11628"/>
        <dbReference type="ChEBI" id="CHEBI:15378"/>
        <dbReference type="ChEBI" id="CHEBI:16526"/>
        <dbReference type="ChEBI" id="CHEBI:17478"/>
        <dbReference type="ChEBI" id="CHEBI:35179"/>
        <dbReference type="EC" id="4.1.1.1"/>
    </reaction>
</comment>
<dbReference type="GO" id="GO:0000949">
    <property type="term" value="P:aromatic amino acid family catabolic process to alcohol via Ehrlich pathway"/>
    <property type="evidence" value="ECO:0007669"/>
    <property type="project" value="TreeGrafter"/>
</dbReference>
<dbReference type="InterPro" id="IPR012110">
    <property type="entry name" value="PDC/IPDC-like"/>
</dbReference>
<comment type="cofactor">
    <cofactor evidence="2">
        <name>thiamine diphosphate</name>
        <dbReference type="ChEBI" id="CHEBI:58937"/>
    </cofactor>
</comment>
<dbReference type="FunFam" id="3.40.50.970:FF:000019">
    <property type="entry name" value="Pyruvate decarboxylase isozyme"/>
    <property type="match status" value="1"/>
</dbReference>
<evidence type="ECO:0000313" key="16">
    <source>
        <dbReference type="EMBL" id="KAH7232491.1"/>
    </source>
</evidence>
<evidence type="ECO:0000256" key="3">
    <source>
        <dbReference type="ARBA" id="ARBA00007812"/>
    </source>
</evidence>
<dbReference type="GO" id="GO:0000287">
    <property type="term" value="F:magnesium ion binding"/>
    <property type="evidence" value="ECO:0007669"/>
    <property type="project" value="InterPro"/>
</dbReference>
<keyword evidence="7" id="KW-0210">Decarboxylase</keyword>